<dbReference type="PANTHER" id="PTHR33711:SF10">
    <property type="entry name" value="INTRADIOL RING-CLEAVAGE DIOXYGENASES DOMAIN-CONTAINING PROTEIN"/>
    <property type="match status" value="1"/>
</dbReference>
<dbReference type="PANTHER" id="PTHR33711">
    <property type="entry name" value="DIOXYGENASE, PUTATIVE (AFU_ORTHOLOGUE AFUA_2G02910)-RELATED"/>
    <property type="match status" value="1"/>
</dbReference>
<sequence>MKNFLYMFSLLVAVTACQSQTKQKATGKVGGPCEGCEAIHEYGDKVLAAIDTLPKFKETEPKLKLTGIVYGADGKTPAEDVILYVYHTNREGIYEKKGDEKGWARRHGHIRGWVKTGKDGRYTIYTFRPASYPNRNEPEHIHVTVKEPEKNEYYIDDFLFDDDPLLTDDKRAKLKGRGGQGVFLPQPKNGILTIERNIILGKNIPNYH</sequence>
<evidence type="ECO:0000256" key="3">
    <source>
        <dbReference type="ARBA" id="ARBA00023002"/>
    </source>
</evidence>
<keyword evidence="6" id="KW-1185">Reference proteome</keyword>
<dbReference type="EMBL" id="CP011071">
    <property type="protein sequence ID" value="AKA34049.1"/>
    <property type="molecule type" value="Genomic_DNA"/>
</dbReference>
<dbReference type="RefSeq" id="WP_245615943.1">
    <property type="nucleotide sequence ID" value="NZ_CP011071.1"/>
</dbReference>
<protein>
    <submittedName>
        <fullName evidence="5">Intradiol ring-cleavage dioxygenase</fullName>
    </submittedName>
</protein>
<dbReference type="GO" id="GO:0008199">
    <property type="term" value="F:ferric iron binding"/>
    <property type="evidence" value="ECO:0007669"/>
    <property type="project" value="InterPro"/>
</dbReference>
<dbReference type="GO" id="GO:0016702">
    <property type="term" value="F:oxidoreductase activity, acting on single donors with incorporation of molecular oxygen, incorporation of two atoms of oxygen"/>
    <property type="evidence" value="ECO:0007669"/>
    <property type="project" value="InterPro"/>
</dbReference>
<dbReference type="InterPro" id="IPR015889">
    <property type="entry name" value="Intradiol_dOase_core"/>
</dbReference>
<dbReference type="HOGENOM" id="CLU_102946_0_0_10"/>
<dbReference type="InterPro" id="IPR000627">
    <property type="entry name" value="Intradiol_dOase_C"/>
</dbReference>
<keyword evidence="2 5" id="KW-0223">Dioxygenase</keyword>
<dbReference type="Pfam" id="PF00775">
    <property type="entry name" value="Dioxygenase_C"/>
    <property type="match status" value="1"/>
</dbReference>
<name>A0A0D5YQ69_9FLAO</name>
<dbReference type="PROSITE" id="PS51257">
    <property type="entry name" value="PROKAR_LIPOPROTEIN"/>
    <property type="match status" value="1"/>
</dbReference>
<proteinExistence type="inferred from homology"/>
<gene>
    <name evidence="5" type="ORF">VC82_367</name>
</gene>
<evidence type="ECO:0000256" key="2">
    <source>
        <dbReference type="ARBA" id="ARBA00022964"/>
    </source>
</evidence>
<accession>A0A0D5YQ69</accession>
<dbReference type="AlphaFoldDB" id="A0A0D5YQ69"/>
<dbReference type="InterPro" id="IPR050770">
    <property type="entry name" value="Intradiol_RC_Dioxygenase"/>
</dbReference>
<evidence type="ECO:0000313" key="6">
    <source>
        <dbReference type="Proteomes" id="UP000032726"/>
    </source>
</evidence>
<dbReference type="KEGG" id="mlt:VC82_367"/>
<comment type="similarity">
    <text evidence="1">Belongs to the intradiol ring-cleavage dioxygenase family.</text>
</comment>
<dbReference type="STRING" id="516051.VC82_367"/>
<feature type="domain" description="Intradiol ring-cleavage dioxygenases" evidence="4">
    <location>
        <begin position="62"/>
        <end position="169"/>
    </location>
</feature>
<organism evidence="5 6">
    <name type="scientific">Flagellimonas lutaonensis</name>
    <dbReference type="NCBI Taxonomy" id="516051"/>
    <lineage>
        <taxon>Bacteria</taxon>
        <taxon>Pseudomonadati</taxon>
        <taxon>Bacteroidota</taxon>
        <taxon>Flavobacteriia</taxon>
        <taxon>Flavobacteriales</taxon>
        <taxon>Flavobacteriaceae</taxon>
        <taxon>Flagellimonas</taxon>
    </lineage>
</organism>
<evidence type="ECO:0000259" key="4">
    <source>
        <dbReference type="Pfam" id="PF00775"/>
    </source>
</evidence>
<keyword evidence="3" id="KW-0560">Oxidoreductase</keyword>
<evidence type="ECO:0000313" key="5">
    <source>
        <dbReference type="EMBL" id="AKA34049.1"/>
    </source>
</evidence>
<evidence type="ECO:0000256" key="1">
    <source>
        <dbReference type="ARBA" id="ARBA00007825"/>
    </source>
</evidence>
<dbReference type="SUPFAM" id="SSF49482">
    <property type="entry name" value="Aromatic compound dioxygenase"/>
    <property type="match status" value="1"/>
</dbReference>
<reference evidence="5 6" key="1">
    <citation type="submission" date="2015-03" db="EMBL/GenBank/DDBJ databases">
        <title>Complete genome sequence of Muricauda lutaonensis CC-HSB-11T, isolated from a coastal hot spring.</title>
        <authorList>
            <person name="Kim K.M."/>
        </authorList>
    </citation>
    <scope>NUCLEOTIDE SEQUENCE [LARGE SCALE GENOMIC DNA]</scope>
    <source>
        <strain evidence="5 6">CC-HSB-11</strain>
    </source>
</reference>
<dbReference type="Gene3D" id="2.60.130.10">
    <property type="entry name" value="Aromatic compound dioxygenase"/>
    <property type="match status" value="1"/>
</dbReference>
<dbReference type="Proteomes" id="UP000032726">
    <property type="component" value="Chromosome"/>
</dbReference>